<name>A0ABT8TL26_9GAMM</name>
<reference evidence="2" key="1">
    <citation type="submission" date="2023-07" db="EMBL/GenBank/DDBJ databases">
        <title>Gilvimarinus algae sp. nov., isolated from the surface of Kelp.</title>
        <authorList>
            <person name="Sun Y.Y."/>
            <person name="Gong Y."/>
            <person name="Du Z.J."/>
        </authorList>
    </citation>
    <scope>NUCLEOTIDE SEQUENCE</scope>
    <source>
        <strain evidence="2">SDUM040014</strain>
    </source>
</reference>
<evidence type="ECO:0000313" key="3">
    <source>
        <dbReference type="Proteomes" id="UP001168380"/>
    </source>
</evidence>
<dbReference type="InterPro" id="IPR024534">
    <property type="entry name" value="JetD_C"/>
</dbReference>
<dbReference type="Pfam" id="PF09983">
    <property type="entry name" value="JetD_C"/>
    <property type="match status" value="1"/>
</dbReference>
<gene>
    <name evidence="2" type="ORF">QWI16_17860</name>
</gene>
<protein>
    <submittedName>
        <fullName evidence="2">DUF2220 family protein</fullName>
    </submittedName>
</protein>
<dbReference type="RefSeq" id="WP_302715285.1">
    <property type="nucleotide sequence ID" value="NZ_JAULRT010000062.1"/>
</dbReference>
<proteinExistence type="predicted"/>
<evidence type="ECO:0000259" key="1">
    <source>
        <dbReference type="Pfam" id="PF09983"/>
    </source>
</evidence>
<dbReference type="Proteomes" id="UP001168380">
    <property type="component" value="Unassembled WGS sequence"/>
</dbReference>
<sequence length="378" mass="43343">MSHRQSAPQWLSEEPLILRLLNSFIDKLERGVRPQLRVSAKTTPELYDFEEDVDYLWALLDSLDKDHHLITIKKSRVKPYQPTYEGAQLLFLPEREEQVRQWLERPAIDPYALVWQHELEKLSVLPPAAQGLAQTIVRIPELGAEKTLRGFLRIDEVLRKPMTLRALSARCFQGDSKVLERYEPLVRQLYPDLASHILPRPLLLAVYLPQSFQKLLFVENQDSFLALAQRRPPTTALIYSAGFRGSALRMREPEQVVFSYLDATAPSCVDFERFWFSDRQDRLVHFWGDLDYAAMGILKAVRQSFTEASAWLPGYDPMLEQLRAGEGHSSTSANKGLQKDPGLTGCQWADDCLLPAIRQTNAFVDQEFVDIPPLRLNG</sequence>
<keyword evidence="3" id="KW-1185">Reference proteome</keyword>
<evidence type="ECO:0000313" key="2">
    <source>
        <dbReference type="EMBL" id="MDO3384053.1"/>
    </source>
</evidence>
<comment type="caution">
    <text evidence="2">The sequence shown here is derived from an EMBL/GenBank/DDBJ whole genome shotgun (WGS) entry which is preliminary data.</text>
</comment>
<feature type="domain" description="Wadjet protein JetD C-terminal" evidence="1">
    <location>
        <begin position="185"/>
        <end position="329"/>
    </location>
</feature>
<organism evidence="2 3">
    <name type="scientific">Gilvimarinus algae</name>
    <dbReference type="NCBI Taxonomy" id="3058037"/>
    <lineage>
        <taxon>Bacteria</taxon>
        <taxon>Pseudomonadati</taxon>
        <taxon>Pseudomonadota</taxon>
        <taxon>Gammaproteobacteria</taxon>
        <taxon>Cellvibrionales</taxon>
        <taxon>Cellvibrionaceae</taxon>
        <taxon>Gilvimarinus</taxon>
    </lineage>
</organism>
<accession>A0ABT8TL26</accession>
<dbReference type="EMBL" id="JAULRT010000062">
    <property type="protein sequence ID" value="MDO3384053.1"/>
    <property type="molecule type" value="Genomic_DNA"/>
</dbReference>